<dbReference type="Gene3D" id="3.30.2380.10">
    <property type="entry name" value="CGI121/TPRKB"/>
    <property type="match status" value="1"/>
</dbReference>
<keyword evidence="10" id="KW-1185">Reference proteome</keyword>
<dbReference type="PANTHER" id="PTHR15840:SF10">
    <property type="entry name" value="EKC_KEOPS COMPLEX SUBUNIT TPRKB"/>
    <property type="match status" value="1"/>
</dbReference>
<dbReference type="GO" id="GO:0000408">
    <property type="term" value="C:EKC/KEOPS complex"/>
    <property type="evidence" value="ECO:0007669"/>
    <property type="project" value="TreeGrafter"/>
</dbReference>
<comment type="function">
    <text evidence="7">Component of the EKC/KEOPS complex that is required for the formation of a threonylcarbamoyl group on adenosine at position 37 (t(6)A37) in tRNAs that read codons beginning with adenine. The complex is probably involved in the transfer of the threonylcarbamoyl moiety of threonylcarbamoyl-AMP (TC-AMP) to the N6 group of A37. CGI121 acts as an allosteric effector that regulates the t(6)A activity of the complex. The EKC/KEOPS complex also promotes both telomere uncapping and telomere elongation. The complex is required for efficient recruitment of transcriptional coactivators. CGI121 is not required for tRNA modification.</text>
</comment>
<dbReference type="GO" id="GO:0002949">
    <property type="term" value="P:tRNA threonylcarbamoyladenosine modification"/>
    <property type="evidence" value="ECO:0007669"/>
    <property type="project" value="TreeGrafter"/>
</dbReference>
<dbReference type="PANTHER" id="PTHR15840">
    <property type="entry name" value="CGI-121 FAMILY MEMBER"/>
    <property type="match status" value="1"/>
</dbReference>
<name>A0A9Q3D587_9BASI</name>
<dbReference type="GO" id="GO:0005634">
    <property type="term" value="C:nucleus"/>
    <property type="evidence" value="ECO:0007669"/>
    <property type="project" value="UniProtKB-SubCell"/>
</dbReference>
<proteinExistence type="inferred from homology"/>
<dbReference type="InterPro" id="IPR036504">
    <property type="entry name" value="CGI121/TPRKB_sf"/>
</dbReference>
<comment type="caution">
    <text evidence="9">The sequence shown here is derived from an EMBL/GenBank/DDBJ whole genome shotgun (WGS) entry which is preliminary data.</text>
</comment>
<evidence type="ECO:0000256" key="4">
    <source>
        <dbReference type="ARBA" id="ARBA00016009"/>
    </source>
</evidence>
<keyword evidence="5" id="KW-0819">tRNA processing</keyword>
<gene>
    <name evidence="9" type="ORF">O181_034323</name>
</gene>
<sequence>MEELTLDFFSTSIHVWLFVNVKNAMALRNSLVEASRGGVKSEQERLDWAFLDASMITSRQHLVTAVCQALVTRLHGDLKTKTIHSEILWALSPSTNIMDAIKKFGLGPRTTEILLVKLLPTNCSQPKDQLNQAALDLVEGQISDLNQLGHSLTKWNELKRLYKLNEDVVIKELDEKMKHKSNDSEREMHAMIDQLVVSTVALKSVAG</sequence>
<dbReference type="Proteomes" id="UP000765509">
    <property type="component" value="Unassembled WGS sequence"/>
</dbReference>
<dbReference type="Pfam" id="PF08617">
    <property type="entry name" value="CGI-121"/>
    <property type="match status" value="1"/>
</dbReference>
<accession>A0A9Q3D587</accession>
<evidence type="ECO:0000256" key="3">
    <source>
        <dbReference type="ARBA" id="ARBA00015316"/>
    </source>
</evidence>
<comment type="subcellular location">
    <subcellularLocation>
        <location evidence="1">Nucleus</location>
    </subcellularLocation>
</comment>
<protein>
    <recommendedName>
        <fullName evidence="4">EKC/KEOPS complex subunit CGI121</fullName>
    </recommendedName>
    <alternativeName>
        <fullName evidence="3">EKC/KEOPS complex subunit cgi121</fullName>
    </alternativeName>
</protein>
<comment type="similarity">
    <text evidence="2 8">Belongs to the CGI121/TPRKB family.</text>
</comment>
<evidence type="ECO:0000256" key="2">
    <source>
        <dbReference type="ARBA" id="ARBA00005546"/>
    </source>
</evidence>
<dbReference type="NCBIfam" id="NF011465">
    <property type="entry name" value="PRK14886.1-1"/>
    <property type="match status" value="1"/>
</dbReference>
<dbReference type="GO" id="GO:0005829">
    <property type="term" value="C:cytosol"/>
    <property type="evidence" value="ECO:0007669"/>
    <property type="project" value="TreeGrafter"/>
</dbReference>
<keyword evidence="6 8" id="KW-0539">Nucleus</keyword>
<organism evidence="9 10">
    <name type="scientific">Austropuccinia psidii MF-1</name>
    <dbReference type="NCBI Taxonomy" id="1389203"/>
    <lineage>
        <taxon>Eukaryota</taxon>
        <taxon>Fungi</taxon>
        <taxon>Dikarya</taxon>
        <taxon>Basidiomycota</taxon>
        <taxon>Pucciniomycotina</taxon>
        <taxon>Pucciniomycetes</taxon>
        <taxon>Pucciniales</taxon>
        <taxon>Sphaerophragmiaceae</taxon>
        <taxon>Austropuccinia</taxon>
    </lineage>
</organism>
<evidence type="ECO:0000256" key="1">
    <source>
        <dbReference type="ARBA" id="ARBA00004123"/>
    </source>
</evidence>
<evidence type="ECO:0000256" key="8">
    <source>
        <dbReference type="RuleBase" id="RU004398"/>
    </source>
</evidence>
<evidence type="ECO:0000313" key="10">
    <source>
        <dbReference type="Proteomes" id="UP000765509"/>
    </source>
</evidence>
<evidence type="ECO:0000313" key="9">
    <source>
        <dbReference type="EMBL" id="MBW0494608.1"/>
    </source>
</evidence>
<reference evidence="9" key="1">
    <citation type="submission" date="2021-03" db="EMBL/GenBank/DDBJ databases">
        <title>Draft genome sequence of rust myrtle Austropuccinia psidii MF-1, a brazilian biotype.</title>
        <authorList>
            <person name="Quecine M.C."/>
            <person name="Pachon D.M.R."/>
            <person name="Bonatelli M.L."/>
            <person name="Correr F.H."/>
            <person name="Franceschini L.M."/>
            <person name="Leite T.F."/>
            <person name="Margarido G.R.A."/>
            <person name="Almeida C.A."/>
            <person name="Ferrarezi J.A."/>
            <person name="Labate C.A."/>
        </authorList>
    </citation>
    <scope>NUCLEOTIDE SEQUENCE</scope>
    <source>
        <strain evidence="9">MF-1</strain>
    </source>
</reference>
<dbReference type="OrthoDB" id="329139at2759"/>
<dbReference type="EMBL" id="AVOT02012655">
    <property type="protein sequence ID" value="MBW0494608.1"/>
    <property type="molecule type" value="Genomic_DNA"/>
</dbReference>
<dbReference type="InterPro" id="IPR013926">
    <property type="entry name" value="CGI121/TPRKB"/>
</dbReference>
<evidence type="ECO:0000256" key="7">
    <source>
        <dbReference type="ARBA" id="ARBA00025043"/>
    </source>
</evidence>
<evidence type="ECO:0000256" key="5">
    <source>
        <dbReference type="ARBA" id="ARBA00022694"/>
    </source>
</evidence>
<dbReference type="SUPFAM" id="SSF143870">
    <property type="entry name" value="PF0523-like"/>
    <property type="match status" value="1"/>
</dbReference>
<evidence type="ECO:0000256" key="6">
    <source>
        <dbReference type="ARBA" id="ARBA00023242"/>
    </source>
</evidence>
<dbReference type="AlphaFoldDB" id="A0A9Q3D587"/>